<dbReference type="InterPro" id="IPR007709">
    <property type="entry name" value="N-FG_amidohydro"/>
</dbReference>
<dbReference type="RefSeq" id="WP_147061940.1">
    <property type="nucleotide sequence ID" value="NZ_BAABDN010000001.1"/>
</dbReference>
<proteinExistence type="predicted"/>
<feature type="region of interest" description="Disordered" evidence="1">
    <location>
        <begin position="145"/>
        <end position="168"/>
    </location>
</feature>
<accession>A0A512SWT4</accession>
<protein>
    <recommendedName>
        <fullName evidence="4">N-formylglutamate amidohydrolase</fullName>
    </recommendedName>
</protein>
<feature type="compositionally biased region" description="Acidic residues" evidence="1">
    <location>
        <begin position="149"/>
        <end position="159"/>
    </location>
</feature>
<dbReference type="Gene3D" id="3.40.630.40">
    <property type="entry name" value="Zn-dependent exopeptidases"/>
    <property type="match status" value="1"/>
</dbReference>
<gene>
    <name evidence="2" type="ORF">KLO01_04650</name>
</gene>
<reference evidence="2 3" key="1">
    <citation type="submission" date="2019-07" db="EMBL/GenBank/DDBJ databases">
        <title>Whole genome shotgun sequence of Knoellia locipacati NBRC 109775.</title>
        <authorList>
            <person name="Hosoyama A."/>
            <person name="Uohara A."/>
            <person name="Ohji S."/>
            <person name="Ichikawa N."/>
        </authorList>
    </citation>
    <scope>NUCLEOTIDE SEQUENCE [LARGE SCALE GENOMIC DNA]</scope>
    <source>
        <strain evidence="2 3">NBRC 109775</strain>
    </source>
</reference>
<sequence>MPPTSNDAFSFDGDWSGQLVATAIHTGHDLREETASHMVLDEATRLREEDPFTDAIGAACPARLVVHRSRFEVDLNRAREEAVYRRPEDAWDLGVWRETPLPDDVTERSLAIHDAFYAELGERLDRVAERGPFVLYDVHSYNHRRDGADEPEAPGEDNPEVNVGTGSLDRDRWGDVVDTFMTTLGGTQTAGGEIDVRENVRFKGAHLCAWVHGRYPDHGIALALEFKKTYMDEWTGQPDRARIAALAQALGETVDPVLRALGSSSAR</sequence>
<evidence type="ECO:0000313" key="3">
    <source>
        <dbReference type="Proteomes" id="UP000321793"/>
    </source>
</evidence>
<dbReference type="EMBL" id="BKBA01000003">
    <property type="protein sequence ID" value="GEQ12418.1"/>
    <property type="molecule type" value="Genomic_DNA"/>
</dbReference>
<organism evidence="2 3">
    <name type="scientific">Knoellia locipacati</name>
    <dbReference type="NCBI Taxonomy" id="882824"/>
    <lineage>
        <taxon>Bacteria</taxon>
        <taxon>Bacillati</taxon>
        <taxon>Actinomycetota</taxon>
        <taxon>Actinomycetes</taxon>
        <taxon>Micrococcales</taxon>
        <taxon>Intrasporangiaceae</taxon>
        <taxon>Knoellia</taxon>
    </lineage>
</organism>
<evidence type="ECO:0008006" key="4">
    <source>
        <dbReference type="Google" id="ProtNLM"/>
    </source>
</evidence>
<dbReference type="AlphaFoldDB" id="A0A512SWT4"/>
<dbReference type="OrthoDB" id="9785840at2"/>
<evidence type="ECO:0000256" key="1">
    <source>
        <dbReference type="SAM" id="MobiDB-lite"/>
    </source>
</evidence>
<dbReference type="Pfam" id="PF05013">
    <property type="entry name" value="FGase"/>
    <property type="match status" value="1"/>
</dbReference>
<name>A0A512SWT4_9MICO</name>
<comment type="caution">
    <text evidence="2">The sequence shown here is derived from an EMBL/GenBank/DDBJ whole genome shotgun (WGS) entry which is preliminary data.</text>
</comment>
<dbReference type="SUPFAM" id="SSF53187">
    <property type="entry name" value="Zn-dependent exopeptidases"/>
    <property type="match status" value="1"/>
</dbReference>
<dbReference type="Proteomes" id="UP000321793">
    <property type="component" value="Unassembled WGS sequence"/>
</dbReference>
<keyword evidence="3" id="KW-1185">Reference proteome</keyword>
<evidence type="ECO:0000313" key="2">
    <source>
        <dbReference type="EMBL" id="GEQ12418.1"/>
    </source>
</evidence>